<evidence type="ECO:0000313" key="12">
    <source>
        <dbReference type="Proteomes" id="UP000298493"/>
    </source>
</evidence>
<sequence>MSARATSPPSTTETPVGGTIVPDTSPSPTTTKPSGGSTDKGGAIFQVPTTTNTLPSPTPIITKPTSISTSIAAPTAADEQQTTSNNLGLIIGSAVGGLLILILALLAFCCWKRRKSKQELNLHTMPYSVAVPFSVSRKPRLDTMLTSTVDVPVFIHEKRITADTMVERNDSKRVGDEEQGPVELPTHHSRTFLSETDSESGVVHNRTPSELPGPINLPPPPSTYAELPSQDLRPPQAETQRSVNVSPVDPTASVRTSMVSSLGGSAASPNPNNTTNTPHVMAWANFNGDVSSKVQRDAYPGKRAYSPMRVGEGGGMQERVTGPNMEPVWPGPPREMAMPKVREGPEDIES</sequence>
<dbReference type="GO" id="GO:0016020">
    <property type="term" value="C:membrane"/>
    <property type="evidence" value="ECO:0007669"/>
    <property type="project" value="UniProtKB-SubCell"/>
</dbReference>
<name>A0A4Z1P338_9PEZI</name>
<evidence type="ECO:0000259" key="10">
    <source>
        <dbReference type="Pfam" id="PF21314"/>
    </source>
</evidence>
<evidence type="ECO:0000256" key="7">
    <source>
        <dbReference type="ARBA" id="ARBA00023136"/>
    </source>
</evidence>
<dbReference type="Proteomes" id="UP000298493">
    <property type="component" value="Unassembled WGS sequence"/>
</dbReference>
<dbReference type="EMBL" id="SNSC02000009">
    <property type="protein sequence ID" value="TID21783.1"/>
    <property type="molecule type" value="Genomic_DNA"/>
</dbReference>
<feature type="compositionally biased region" description="Basic and acidic residues" evidence="8">
    <location>
        <begin position="166"/>
        <end position="176"/>
    </location>
</feature>
<feature type="region of interest" description="Disordered" evidence="8">
    <location>
        <begin position="303"/>
        <end position="350"/>
    </location>
</feature>
<dbReference type="GO" id="GO:0071944">
    <property type="term" value="C:cell periphery"/>
    <property type="evidence" value="ECO:0007669"/>
    <property type="project" value="UniProtKB-ARBA"/>
</dbReference>
<dbReference type="InterPro" id="IPR049328">
    <property type="entry name" value="TM_ErbB1"/>
</dbReference>
<evidence type="ECO:0000256" key="9">
    <source>
        <dbReference type="SAM" id="Phobius"/>
    </source>
</evidence>
<evidence type="ECO:0000256" key="2">
    <source>
        <dbReference type="ARBA" id="ARBA00022553"/>
    </source>
</evidence>
<comment type="subcellular location">
    <subcellularLocation>
        <location evidence="1">Membrane</location>
        <topology evidence="1">Single-pass membrane protein</topology>
    </subcellularLocation>
</comment>
<keyword evidence="12" id="KW-1185">Reference proteome</keyword>
<dbReference type="GO" id="GO:0005524">
    <property type="term" value="F:ATP binding"/>
    <property type="evidence" value="ECO:0007669"/>
    <property type="project" value="UniProtKB-KW"/>
</dbReference>
<keyword evidence="5" id="KW-0067">ATP-binding</keyword>
<keyword evidence="2" id="KW-0597">Phosphoprotein</keyword>
<dbReference type="Pfam" id="PF21314">
    <property type="entry name" value="TM_ErbB1"/>
    <property type="match status" value="1"/>
</dbReference>
<organism evidence="11 12">
    <name type="scientific">Venturia nashicola</name>
    <dbReference type="NCBI Taxonomy" id="86259"/>
    <lineage>
        <taxon>Eukaryota</taxon>
        <taxon>Fungi</taxon>
        <taxon>Dikarya</taxon>
        <taxon>Ascomycota</taxon>
        <taxon>Pezizomycotina</taxon>
        <taxon>Dothideomycetes</taxon>
        <taxon>Pleosporomycetidae</taxon>
        <taxon>Venturiales</taxon>
        <taxon>Venturiaceae</taxon>
        <taxon>Venturia</taxon>
    </lineage>
</organism>
<evidence type="ECO:0000256" key="6">
    <source>
        <dbReference type="ARBA" id="ARBA00022989"/>
    </source>
</evidence>
<dbReference type="PANTHER" id="PTHR15549:SF26">
    <property type="entry name" value="AXIAL BUDDING PATTERN PROTEIN 2-RELATED"/>
    <property type="match status" value="1"/>
</dbReference>
<keyword evidence="4" id="KW-0547">Nucleotide-binding</keyword>
<dbReference type="InterPro" id="IPR051694">
    <property type="entry name" value="Immunoregulatory_rcpt-like"/>
</dbReference>
<evidence type="ECO:0000256" key="8">
    <source>
        <dbReference type="SAM" id="MobiDB-lite"/>
    </source>
</evidence>
<dbReference type="OrthoDB" id="3944305at2759"/>
<feature type="transmembrane region" description="Helical" evidence="9">
    <location>
        <begin position="87"/>
        <end position="111"/>
    </location>
</feature>
<feature type="compositionally biased region" description="Low complexity" evidence="8">
    <location>
        <begin position="22"/>
        <end position="63"/>
    </location>
</feature>
<keyword evidence="3 9" id="KW-0812">Transmembrane</keyword>
<proteinExistence type="predicted"/>
<feature type="region of interest" description="Disordered" evidence="8">
    <location>
        <begin position="1"/>
        <end position="63"/>
    </location>
</feature>
<feature type="compositionally biased region" description="Polar residues" evidence="8">
    <location>
        <begin position="1"/>
        <end position="14"/>
    </location>
</feature>
<evidence type="ECO:0000256" key="5">
    <source>
        <dbReference type="ARBA" id="ARBA00022840"/>
    </source>
</evidence>
<reference evidence="11 12" key="1">
    <citation type="submission" date="2019-04" db="EMBL/GenBank/DDBJ databases">
        <title>High contiguity whole genome sequence and gene annotation resource for two Venturia nashicola isolates.</title>
        <authorList>
            <person name="Prokchorchik M."/>
            <person name="Won K."/>
            <person name="Lee Y."/>
            <person name="Choi E.D."/>
            <person name="Segonzac C."/>
            <person name="Sohn K.H."/>
        </authorList>
    </citation>
    <scope>NUCLEOTIDE SEQUENCE [LARGE SCALE GENOMIC DNA]</scope>
    <source>
        <strain evidence="11 12">PRI2</strain>
    </source>
</reference>
<protein>
    <submittedName>
        <fullName evidence="11">Pre-mRNA-processing ATP-dependent RNA helicase</fullName>
    </submittedName>
</protein>
<feature type="domain" description="Epidermal growth factor receptor-like transmembrane-juxtamembrane segment" evidence="10">
    <location>
        <begin position="90"/>
        <end position="115"/>
    </location>
</feature>
<feature type="region of interest" description="Disordered" evidence="8">
    <location>
        <begin position="166"/>
        <end position="250"/>
    </location>
</feature>
<keyword evidence="7 9" id="KW-0472">Membrane</keyword>
<dbReference type="AlphaFoldDB" id="A0A4Z1P338"/>
<keyword evidence="6 9" id="KW-1133">Transmembrane helix</keyword>
<keyword evidence="11" id="KW-0378">Hydrolase</keyword>
<evidence type="ECO:0000256" key="4">
    <source>
        <dbReference type="ARBA" id="ARBA00022741"/>
    </source>
</evidence>
<keyword evidence="11" id="KW-0347">Helicase</keyword>
<evidence type="ECO:0000256" key="1">
    <source>
        <dbReference type="ARBA" id="ARBA00004167"/>
    </source>
</evidence>
<accession>A0A4Z1P338</accession>
<dbReference type="PANTHER" id="PTHR15549">
    <property type="entry name" value="PAIRED IMMUNOGLOBULIN-LIKE TYPE 2 RECEPTOR"/>
    <property type="match status" value="1"/>
</dbReference>
<feature type="compositionally biased region" description="Basic and acidic residues" evidence="8">
    <location>
        <begin position="340"/>
        <end position="350"/>
    </location>
</feature>
<comment type="caution">
    <text evidence="11">The sequence shown here is derived from an EMBL/GenBank/DDBJ whole genome shotgun (WGS) entry which is preliminary data.</text>
</comment>
<gene>
    <name evidence="11" type="ORF">E6O75_ATG05178</name>
</gene>
<evidence type="ECO:0000313" key="11">
    <source>
        <dbReference type="EMBL" id="TID21783.1"/>
    </source>
</evidence>
<evidence type="ECO:0000256" key="3">
    <source>
        <dbReference type="ARBA" id="ARBA00022692"/>
    </source>
</evidence>
<dbReference type="GO" id="GO:0004386">
    <property type="term" value="F:helicase activity"/>
    <property type="evidence" value="ECO:0007669"/>
    <property type="project" value="UniProtKB-KW"/>
</dbReference>